<dbReference type="STRING" id="1860102.ACCAA_200011"/>
<proteinExistence type="predicted"/>
<evidence type="ECO:0000313" key="2">
    <source>
        <dbReference type="Proteomes" id="UP000199169"/>
    </source>
</evidence>
<organism evidence="1 2">
    <name type="scientific">Candidatus Accumulibacter aalborgensis</name>
    <dbReference type="NCBI Taxonomy" id="1860102"/>
    <lineage>
        <taxon>Bacteria</taxon>
        <taxon>Pseudomonadati</taxon>
        <taxon>Pseudomonadota</taxon>
        <taxon>Betaproteobacteria</taxon>
        <taxon>Candidatus Accumulibacter</taxon>
    </lineage>
</organism>
<dbReference type="EMBL" id="FLQX01000095">
    <property type="protein sequence ID" value="SBT05216.1"/>
    <property type="molecule type" value="Genomic_DNA"/>
</dbReference>
<dbReference type="RefSeq" id="WP_186406428.1">
    <property type="nucleotide sequence ID" value="NZ_FLQX01000095.1"/>
</dbReference>
<reference evidence="1 2" key="1">
    <citation type="submission" date="2016-06" db="EMBL/GenBank/DDBJ databases">
        <authorList>
            <person name="Kjaerup R.B."/>
            <person name="Dalgaard T.S."/>
            <person name="Juul-Madsen H.R."/>
        </authorList>
    </citation>
    <scope>NUCLEOTIDE SEQUENCE [LARGE SCALE GENOMIC DNA]</scope>
    <source>
        <strain evidence="1">3</strain>
    </source>
</reference>
<dbReference type="InterPro" id="IPR029063">
    <property type="entry name" value="SAM-dependent_MTases_sf"/>
</dbReference>
<evidence type="ECO:0008006" key="3">
    <source>
        <dbReference type="Google" id="ProtNLM"/>
    </source>
</evidence>
<accession>A0A1A8XKK5</accession>
<protein>
    <recommendedName>
        <fullName evidence="3">Methyltransferase</fullName>
    </recommendedName>
</protein>
<dbReference type="SUPFAM" id="SSF53335">
    <property type="entry name" value="S-adenosyl-L-methionine-dependent methyltransferases"/>
    <property type="match status" value="1"/>
</dbReference>
<sequence>MLSAIEQTRLRVSKDTEAKKKSQLGQFFTPARTAQFMASLFVAGGSRECRLLDAGAGIGSLASAFLEETE</sequence>
<name>A0A1A8XKK5_9PROT</name>
<keyword evidence="2" id="KW-1185">Reference proteome</keyword>
<gene>
    <name evidence="1" type="ORF">ACCAA_200011</name>
</gene>
<dbReference type="Gene3D" id="3.40.50.150">
    <property type="entry name" value="Vaccinia Virus protein VP39"/>
    <property type="match status" value="1"/>
</dbReference>
<evidence type="ECO:0000313" key="1">
    <source>
        <dbReference type="EMBL" id="SBT05216.1"/>
    </source>
</evidence>
<dbReference type="Proteomes" id="UP000199169">
    <property type="component" value="Unassembled WGS sequence"/>
</dbReference>
<dbReference type="AlphaFoldDB" id="A0A1A8XKK5"/>